<feature type="compositionally biased region" description="Low complexity" evidence="1">
    <location>
        <begin position="182"/>
        <end position="192"/>
    </location>
</feature>
<organism evidence="2">
    <name type="scientific">Tetraselmis sp. GSL018</name>
    <dbReference type="NCBI Taxonomy" id="582737"/>
    <lineage>
        <taxon>Eukaryota</taxon>
        <taxon>Viridiplantae</taxon>
        <taxon>Chlorophyta</taxon>
        <taxon>core chlorophytes</taxon>
        <taxon>Chlorodendrophyceae</taxon>
        <taxon>Chlorodendrales</taxon>
        <taxon>Chlorodendraceae</taxon>
        <taxon>Tetraselmis</taxon>
    </lineage>
</organism>
<accession>A0A061QR55</accession>
<proteinExistence type="predicted"/>
<sequence>RNNFIRCCADGLLLYQTFTSANSDQRSRLGYYNGCFRRGVIGCLRSFDDGSGFRDIPKSCLPDVSPGLARRGSHVREALVHNVSEHNHLLFLHPDPPSGMGRQLWQDGGGPVGPKAGHGAGERVRKHRPQDVLTARDSQTLAAAAHRWGGQGRRAEAAPPRGRGRGVRRGGKAPSASRQCSRTGTPTATMTGAAGGRGLRERGGGRRSPTTTRCTRSSTSRAPTGTSRAARSSGSSRPRSRGTSRSSSRASACSSRAPRSTRWCRARASSSPPCCPRRCSSAGSPPTTARGSCSASSASS</sequence>
<dbReference type="AlphaFoldDB" id="A0A061QR55"/>
<gene>
    <name evidence="2" type="ORF">TSPGSL018_27603</name>
</gene>
<feature type="region of interest" description="Disordered" evidence="1">
    <location>
        <begin position="107"/>
        <end position="300"/>
    </location>
</feature>
<feature type="compositionally biased region" description="Low complexity" evidence="1">
    <location>
        <begin position="207"/>
        <end position="300"/>
    </location>
</feature>
<reference evidence="2" key="1">
    <citation type="submission" date="2014-05" db="EMBL/GenBank/DDBJ databases">
        <title>The transcriptome of the halophilic microalga Tetraselmis sp. GSL018 isolated from the Great Salt Lake, Utah.</title>
        <authorList>
            <person name="Jinkerson R.E."/>
            <person name="D'Adamo S."/>
            <person name="Posewitz M.C."/>
        </authorList>
    </citation>
    <scope>NUCLEOTIDE SEQUENCE</scope>
    <source>
        <strain evidence="2">GSL018</strain>
    </source>
</reference>
<feature type="non-terminal residue" evidence="2">
    <location>
        <position position="300"/>
    </location>
</feature>
<feature type="non-terminal residue" evidence="2">
    <location>
        <position position="1"/>
    </location>
</feature>
<dbReference type="EMBL" id="GBEZ01026256">
    <property type="protein sequence ID" value="JAC60934.1"/>
    <property type="molecule type" value="Transcribed_RNA"/>
</dbReference>
<feature type="compositionally biased region" description="Gly residues" evidence="1">
    <location>
        <begin position="107"/>
        <end position="119"/>
    </location>
</feature>
<protein>
    <submittedName>
        <fullName evidence="2">Uncharacterized protein</fullName>
    </submittedName>
</protein>
<name>A0A061QR55_9CHLO</name>
<feature type="compositionally biased region" description="Basic residues" evidence="1">
    <location>
        <begin position="162"/>
        <end position="171"/>
    </location>
</feature>
<evidence type="ECO:0000256" key="1">
    <source>
        <dbReference type="SAM" id="MobiDB-lite"/>
    </source>
</evidence>
<evidence type="ECO:0000313" key="2">
    <source>
        <dbReference type="EMBL" id="JAC60934.1"/>
    </source>
</evidence>